<dbReference type="EnsemblPlants" id="AVESA.00010b.r2.1AG0033130.1">
    <property type="protein sequence ID" value="AVESA.00010b.r2.1AG0033130.1.CDS"/>
    <property type="gene ID" value="AVESA.00010b.r2.1AG0033130"/>
</dbReference>
<accession>A0ACD5TD22</accession>
<organism evidence="1 2">
    <name type="scientific">Avena sativa</name>
    <name type="common">Oat</name>
    <dbReference type="NCBI Taxonomy" id="4498"/>
    <lineage>
        <taxon>Eukaryota</taxon>
        <taxon>Viridiplantae</taxon>
        <taxon>Streptophyta</taxon>
        <taxon>Embryophyta</taxon>
        <taxon>Tracheophyta</taxon>
        <taxon>Spermatophyta</taxon>
        <taxon>Magnoliopsida</taxon>
        <taxon>Liliopsida</taxon>
        <taxon>Poales</taxon>
        <taxon>Poaceae</taxon>
        <taxon>BOP clade</taxon>
        <taxon>Pooideae</taxon>
        <taxon>Poodae</taxon>
        <taxon>Poeae</taxon>
        <taxon>Poeae Chloroplast Group 1 (Aveneae type)</taxon>
        <taxon>Aveninae</taxon>
        <taxon>Avena</taxon>
    </lineage>
</organism>
<proteinExistence type="predicted"/>
<keyword evidence="2" id="KW-1185">Reference proteome</keyword>
<evidence type="ECO:0000313" key="1">
    <source>
        <dbReference type="EnsemblPlants" id="AVESA.00010b.r2.1AG0033130.1.CDS"/>
    </source>
</evidence>
<reference evidence="1" key="2">
    <citation type="submission" date="2025-09" db="UniProtKB">
        <authorList>
            <consortium name="EnsemblPlants"/>
        </authorList>
    </citation>
    <scope>IDENTIFICATION</scope>
</reference>
<evidence type="ECO:0000313" key="2">
    <source>
        <dbReference type="Proteomes" id="UP001732700"/>
    </source>
</evidence>
<sequence>MGAEGVAGWLLRRARGGLGSEDWRGSAAQFKRTGPREAQPVVQEPRHSAHAQGSYPIQSDTETARRRRLPCLRLRSLPTEIAAVWRTFAAGAMAAAAGHCARVTMPSVAFEYGALTSSRVNVCYKRVSSSEPTALQKKIRESNRSIHYREYVLHRSSFRVQVCGQLYGTGMDEHHPSSDKSDLMEQVWDRQPSIQEGDAYLTGLPEKEIERRRKIGIANKGKAPWTKGRKLSEEHKQLIKQRTTEALRDPKVRKKMGHRQLHRQASKDKISAAQRKIWERRIVSVKSRQMILRIWSNSIAEAAKEGGRLQDKLDWDSYDKIKSEMISVFLWNKEKERVTKKLKRAVTKIIAKKLRAAEKKELQTRRTKKVKSEKLVLQKPDNQLRRVVASTRSKLKERLTKWHGRKKELEIVISSRVRKGGGPRKPAAMRRRPVEGRAEVDLVKEPVVPSGRLKELHSPCKDGLPRADT</sequence>
<reference evidence="1" key="1">
    <citation type="submission" date="2021-05" db="EMBL/GenBank/DDBJ databases">
        <authorList>
            <person name="Scholz U."/>
            <person name="Mascher M."/>
            <person name="Fiebig A."/>
        </authorList>
    </citation>
    <scope>NUCLEOTIDE SEQUENCE [LARGE SCALE GENOMIC DNA]</scope>
</reference>
<dbReference type="Proteomes" id="UP001732700">
    <property type="component" value="Chromosome 1A"/>
</dbReference>
<protein>
    <submittedName>
        <fullName evidence="1">Uncharacterized protein</fullName>
    </submittedName>
</protein>
<name>A0ACD5TD22_AVESA</name>